<gene>
    <name evidence="2" type="ORF">ACFSC0_02510</name>
</gene>
<sequence length="238" mass="25965">MPAIMPAGSGLSRTGPRGPAAPRRAEGASLTDRSRQARISHGIEGKERAGRVFPPGAEVLKKITIHELLRATANEEFMVRWMPLRSPRTPDEASIVAFSDGAAMFVLLNQMREGAVFDPEAETYSDDIYETVVLAGAHADYDALPLGHAPSFRLDWPGGAFTSIPAGFEEVMHDDQVVRLRIEKALVESRAYADGALDFLVSLRLRSPMGEWILRPAETSDFLILEPVATATSTHGDR</sequence>
<evidence type="ECO:0000313" key="3">
    <source>
        <dbReference type="Proteomes" id="UP001597237"/>
    </source>
</evidence>
<evidence type="ECO:0000313" key="2">
    <source>
        <dbReference type="EMBL" id="MFD1782251.1"/>
    </source>
</evidence>
<keyword evidence="3" id="KW-1185">Reference proteome</keyword>
<feature type="region of interest" description="Disordered" evidence="1">
    <location>
        <begin position="1"/>
        <end position="41"/>
    </location>
</feature>
<proteinExistence type="predicted"/>
<comment type="caution">
    <text evidence="2">The sequence shown here is derived from an EMBL/GenBank/DDBJ whole genome shotgun (WGS) entry which is preliminary data.</text>
</comment>
<dbReference type="RefSeq" id="WP_377280689.1">
    <property type="nucleotide sequence ID" value="NZ_JBHRSI010000001.1"/>
</dbReference>
<dbReference type="EMBL" id="JBHUEY010000001">
    <property type="protein sequence ID" value="MFD1782251.1"/>
    <property type="molecule type" value="Genomic_DNA"/>
</dbReference>
<protein>
    <submittedName>
        <fullName evidence="2">Uncharacterized protein</fullName>
    </submittedName>
</protein>
<evidence type="ECO:0000256" key="1">
    <source>
        <dbReference type="SAM" id="MobiDB-lite"/>
    </source>
</evidence>
<organism evidence="2 3">
    <name type="scientific">Phenylobacterium terrae</name>
    <dbReference type="NCBI Taxonomy" id="2665495"/>
    <lineage>
        <taxon>Bacteria</taxon>
        <taxon>Pseudomonadati</taxon>
        <taxon>Pseudomonadota</taxon>
        <taxon>Alphaproteobacteria</taxon>
        <taxon>Caulobacterales</taxon>
        <taxon>Caulobacteraceae</taxon>
        <taxon>Phenylobacterium</taxon>
    </lineage>
</organism>
<reference evidence="3" key="1">
    <citation type="journal article" date="2019" name="Int. J. Syst. Evol. Microbiol.">
        <title>The Global Catalogue of Microorganisms (GCM) 10K type strain sequencing project: providing services to taxonomists for standard genome sequencing and annotation.</title>
        <authorList>
            <consortium name="The Broad Institute Genomics Platform"/>
            <consortium name="The Broad Institute Genome Sequencing Center for Infectious Disease"/>
            <person name="Wu L."/>
            <person name="Ma J."/>
        </authorList>
    </citation>
    <scope>NUCLEOTIDE SEQUENCE [LARGE SCALE GENOMIC DNA]</scope>
    <source>
        <strain evidence="3">DFY28</strain>
    </source>
</reference>
<name>A0ABW4MWV9_9CAUL</name>
<accession>A0ABW4MWV9</accession>
<dbReference type="Proteomes" id="UP001597237">
    <property type="component" value="Unassembled WGS sequence"/>
</dbReference>